<name>A0A392S1T6_9FABA</name>
<protein>
    <submittedName>
        <fullName evidence="1">Uncharacterized protein</fullName>
    </submittedName>
</protein>
<dbReference type="EMBL" id="LXQA010296520">
    <property type="protein sequence ID" value="MCI41806.1"/>
    <property type="molecule type" value="Genomic_DNA"/>
</dbReference>
<dbReference type="AlphaFoldDB" id="A0A392S1T6"/>
<comment type="caution">
    <text evidence="1">The sequence shown here is derived from an EMBL/GenBank/DDBJ whole genome shotgun (WGS) entry which is preliminary data.</text>
</comment>
<evidence type="ECO:0000313" key="1">
    <source>
        <dbReference type="EMBL" id="MCI41806.1"/>
    </source>
</evidence>
<keyword evidence="2" id="KW-1185">Reference proteome</keyword>
<accession>A0A392S1T6</accession>
<organism evidence="1 2">
    <name type="scientific">Trifolium medium</name>
    <dbReference type="NCBI Taxonomy" id="97028"/>
    <lineage>
        <taxon>Eukaryota</taxon>
        <taxon>Viridiplantae</taxon>
        <taxon>Streptophyta</taxon>
        <taxon>Embryophyta</taxon>
        <taxon>Tracheophyta</taxon>
        <taxon>Spermatophyta</taxon>
        <taxon>Magnoliopsida</taxon>
        <taxon>eudicotyledons</taxon>
        <taxon>Gunneridae</taxon>
        <taxon>Pentapetalae</taxon>
        <taxon>rosids</taxon>
        <taxon>fabids</taxon>
        <taxon>Fabales</taxon>
        <taxon>Fabaceae</taxon>
        <taxon>Papilionoideae</taxon>
        <taxon>50 kb inversion clade</taxon>
        <taxon>NPAAA clade</taxon>
        <taxon>Hologalegina</taxon>
        <taxon>IRL clade</taxon>
        <taxon>Trifolieae</taxon>
        <taxon>Trifolium</taxon>
    </lineage>
</organism>
<sequence>MTESKFGMIRKPATMKTKKKKKRQQDAVLSWIRSEPKIMVPEKREEPEKDSWKNDYQCCQEEIGYITEDEPEQTYPLELRKCVKLATLNKRCLGGNP</sequence>
<proteinExistence type="predicted"/>
<reference evidence="1 2" key="1">
    <citation type="journal article" date="2018" name="Front. Plant Sci.">
        <title>Red Clover (Trifolium pratense) and Zigzag Clover (T. medium) - A Picture of Genomic Similarities and Differences.</title>
        <authorList>
            <person name="Dluhosova J."/>
            <person name="Istvanek J."/>
            <person name="Nedelnik J."/>
            <person name="Repkova J."/>
        </authorList>
    </citation>
    <scope>NUCLEOTIDE SEQUENCE [LARGE SCALE GENOMIC DNA]</scope>
    <source>
        <strain evidence="2">cv. 10/8</strain>
        <tissue evidence="1">Leaf</tissue>
    </source>
</reference>
<feature type="non-terminal residue" evidence="1">
    <location>
        <position position="97"/>
    </location>
</feature>
<dbReference type="Proteomes" id="UP000265520">
    <property type="component" value="Unassembled WGS sequence"/>
</dbReference>
<evidence type="ECO:0000313" key="2">
    <source>
        <dbReference type="Proteomes" id="UP000265520"/>
    </source>
</evidence>